<proteinExistence type="predicted"/>
<comment type="caution">
    <text evidence="1">The sequence shown here is derived from an EMBL/GenBank/DDBJ whole genome shotgun (WGS) entry which is preliminary data.</text>
</comment>
<reference evidence="1 2" key="1">
    <citation type="submission" date="2019-05" db="EMBL/GenBank/DDBJ databases">
        <title>Another draft genome of Portunus trituberculatus and its Hox gene families provides insights of decapod evolution.</title>
        <authorList>
            <person name="Jeong J.-H."/>
            <person name="Song I."/>
            <person name="Kim S."/>
            <person name="Choi T."/>
            <person name="Kim D."/>
            <person name="Ryu S."/>
            <person name="Kim W."/>
        </authorList>
    </citation>
    <scope>NUCLEOTIDE SEQUENCE [LARGE SCALE GENOMIC DNA]</scope>
    <source>
        <tissue evidence="1">Muscle</tissue>
    </source>
</reference>
<evidence type="ECO:0000313" key="1">
    <source>
        <dbReference type="EMBL" id="MPC66917.1"/>
    </source>
</evidence>
<dbReference type="AlphaFoldDB" id="A0A5B7HC91"/>
<dbReference type="EMBL" id="VSRR010025507">
    <property type="protein sequence ID" value="MPC66917.1"/>
    <property type="molecule type" value="Genomic_DNA"/>
</dbReference>
<organism evidence="1 2">
    <name type="scientific">Portunus trituberculatus</name>
    <name type="common">Swimming crab</name>
    <name type="synonym">Neptunus trituberculatus</name>
    <dbReference type="NCBI Taxonomy" id="210409"/>
    <lineage>
        <taxon>Eukaryota</taxon>
        <taxon>Metazoa</taxon>
        <taxon>Ecdysozoa</taxon>
        <taxon>Arthropoda</taxon>
        <taxon>Crustacea</taxon>
        <taxon>Multicrustacea</taxon>
        <taxon>Malacostraca</taxon>
        <taxon>Eumalacostraca</taxon>
        <taxon>Eucarida</taxon>
        <taxon>Decapoda</taxon>
        <taxon>Pleocyemata</taxon>
        <taxon>Brachyura</taxon>
        <taxon>Eubrachyura</taxon>
        <taxon>Portunoidea</taxon>
        <taxon>Portunidae</taxon>
        <taxon>Portuninae</taxon>
        <taxon>Portunus</taxon>
    </lineage>
</organism>
<dbReference type="Proteomes" id="UP000324222">
    <property type="component" value="Unassembled WGS sequence"/>
</dbReference>
<protein>
    <submittedName>
        <fullName evidence="1">Uncharacterized protein</fullName>
    </submittedName>
</protein>
<evidence type="ECO:0000313" key="2">
    <source>
        <dbReference type="Proteomes" id="UP000324222"/>
    </source>
</evidence>
<gene>
    <name evidence="1" type="ORF">E2C01_061073</name>
</gene>
<keyword evidence="2" id="KW-1185">Reference proteome</keyword>
<accession>A0A5B7HC91</accession>
<sequence length="124" mass="14042">MTLKMDLMQEEMRLAVGEARQFTVEHLAARQECKGCTEAVEIKVEKVKEEMMRLLHSLENQPVGMWGRLECPGPSGQGRSYEYACPEPGDFGFCSYTGIRAQHPWYVPLNIPPSPYHTLSLPSL</sequence>
<name>A0A5B7HC91_PORTR</name>